<dbReference type="AlphaFoldDB" id="A0A2G0QD90"/>
<sequence length="53" mass="6554">MKKHNAHQDQQVNQKTRPKKWETVFSIIKFILVWIYRIWLLLRMLEGTERGDE</sequence>
<dbReference type="EMBL" id="NJAI01000001">
    <property type="protein sequence ID" value="PHM57205.1"/>
    <property type="molecule type" value="Genomic_DNA"/>
</dbReference>
<evidence type="ECO:0000313" key="4">
    <source>
        <dbReference type="Proteomes" id="UP000225433"/>
    </source>
</evidence>
<comment type="caution">
    <text evidence="3">The sequence shown here is derived from an EMBL/GenBank/DDBJ whole genome shotgun (WGS) entry which is preliminary data.</text>
</comment>
<evidence type="ECO:0000313" key="2">
    <source>
        <dbReference type="EMBL" id="PHM55430.1"/>
    </source>
</evidence>
<reference evidence="3 4" key="1">
    <citation type="journal article" date="2017" name="Nat. Microbiol.">
        <title>Natural product diversity associated with the nematode symbionts Photorhabdus and Xenorhabdus.</title>
        <authorList>
            <person name="Tobias N.J."/>
            <person name="Wolff H."/>
            <person name="Djahanschiri B."/>
            <person name="Grundmann F."/>
            <person name="Kronenwerth M."/>
            <person name="Shi Y.M."/>
            <person name="Simonyi S."/>
            <person name="Grun P."/>
            <person name="Shapiro-Ilan D."/>
            <person name="Pidot S.J."/>
            <person name="Stinear T.P."/>
            <person name="Ebersberger I."/>
            <person name="Bode H.B."/>
        </authorList>
    </citation>
    <scope>NUCLEOTIDE SEQUENCE [LARGE SCALE GENOMIC DNA]</scope>
    <source>
        <strain evidence="3 4">DSM 17903</strain>
    </source>
</reference>
<feature type="transmembrane region" description="Helical" evidence="1">
    <location>
        <begin position="21"/>
        <end position="42"/>
    </location>
</feature>
<keyword evidence="1" id="KW-1133">Transmembrane helix</keyword>
<accession>A0A2G0QD90</accession>
<dbReference type="EMBL" id="NJAI01000003">
    <property type="protein sequence ID" value="PHM55430.1"/>
    <property type="molecule type" value="Genomic_DNA"/>
</dbReference>
<evidence type="ECO:0000313" key="3">
    <source>
        <dbReference type="EMBL" id="PHM57205.1"/>
    </source>
</evidence>
<name>A0A2G0QD90_XENHO</name>
<keyword evidence="1" id="KW-0812">Transmembrane</keyword>
<dbReference type="Proteomes" id="UP000225433">
    <property type="component" value="Unassembled WGS sequence"/>
</dbReference>
<gene>
    <name evidence="3" type="ORF">Xhom_00167</name>
    <name evidence="2" type="ORF">Xhom_02168</name>
</gene>
<protein>
    <submittedName>
        <fullName evidence="3">Uncharacterized protein</fullName>
    </submittedName>
</protein>
<proteinExistence type="predicted"/>
<keyword evidence="1" id="KW-0472">Membrane</keyword>
<organism evidence="3 4">
    <name type="scientific">Xenorhabdus hominickii</name>
    <dbReference type="NCBI Taxonomy" id="351679"/>
    <lineage>
        <taxon>Bacteria</taxon>
        <taxon>Pseudomonadati</taxon>
        <taxon>Pseudomonadota</taxon>
        <taxon>Gammaproteobacteria</taxon>
        <taxon>Enterobacterales</taxon>
        <taxon>Morganellaceae</taxon>
        <taxon>Xenorhabdus</taxon>
    </lineage>
</organism>
<evidence type="ECO:0000256" key="1">
    <source>
        <dbReference type="SAM" id="Phobius"/>
    </source>
</evidence>